<keyword evidence="2" id="KW-1133">Transmembrane helix</keyword>
<feature type="transmembrane region" description="Helical" evidence="2">
    <location>
        <begin position="203"/>
        <end position="223"/>
    </location>
</feature>
<accession>A0A7S3LQ07</accession>
<keyword evidence="2" id="KW-0472">Membrane</keyword>
<dbReference type="EMBL" id="HBIN01010362">
    <property type="protein sequence ID" value="CAE0437489.1"/>
    <property type="molecule type" value="Transcribed_RNA"/>
</dbReference>
<feature type="compositionally biased region" description="Low complexity" evidence="1">
    <location>
        <begin position="270"/>
        <end position="283"/>
    </location>
</feature>
<reference evidence="4" key="1">
    <citation type="submission" date="2021-01" db="EMBL/GenBank/DDBJ databases">
        <authorList>
            <person name="Corre E."/>
            <person name="Pelletier E."/>
            <person name="Niang G."/>
            <person name="Scheremetjew M."/>
            <person name="Finn R."/>
            <person name="Kale V."/>
            <person name="Holt S."/>
            <person name="Cochrane G."/>
            <person name="Meng A."/>
            <person name="Brown T."/>
            <person name="Cohen L."/>
        </authorList>
    </citation>
    <scope>NUCLEOTIDE SEQUENCE</scope>
    <source>
        <strain evidence="4">GSBS06</strain>
    </source>
</reference>
<keyword evidence="2" id="KW-0812">Transmembrane</keyword>
<evidence type="ECO:0000256" key="3">
    <source>
        <dbReference type="SAM" id="SignalP"/>
    </source>
</evidence>
<name>A0A7S3LQ07_9STRA</name>
<evidence type="ECO:0000256" key="2">
    <source>
        <dbReference type="SAM" id="Phobius"/>
    </source>
</evidence>
<feature type="signal peptide" evidence="3">
    <location>
        <begin position="1"/>
        <end position="22"/>
    </location>
</feature>
<gene>
    <name evidence="4" type="ORF">ASTO00021_LOCUS7746</name>
</gene>
<sequence>MVFFKSWLVLAITWMRVVSTWGAFLKTAGGCSCLDSWELDNERYAYPNNCVDPSNKGFTRCMTSKSPPCFGVSMSIDWDKCEPPQRVKVPTLQEKSYSNDAIYKNFADLVRSQHLTQSKPNVDTVAALVLTGKDFPEIWVSKSLKNKLAENCDCFPGRGSCNENGVCICINQHQFIGSSCSECGHGFQGPYCTPSQERSPISLFYFFLLLSGLGLCCVLPGILHSSSKAMLSKWLGVSHFTRKRATKAEIKEFSLSTEVLISHKDKKQKQTTNAKTNTKSTTNRTCRLHDKSSTHPADEVLLDFSDDTVYEFDSYTQSYYMLHAEDYDIDSELMDSLNENGDFELEF</sequence>
<evidence type="ECO:0008006" key="5">
    <source>
        <dbReference type="Google" id="ProtNLM"/>
    </source>
</evidence>
<proteinExistence type="predicted"/>
<dbReference type="AlphaFoldDB" id="A0A7S3LQ07"/>
<protein>
    <recommendedName>
        <fullName evidence="5">EGF-like domain-containing protein</fullName>
    </recommendedName>
</protein>
<keyword evidence="3" id="KW-0732">Signal</keyword>
<feature type="chain" id="PRO_5030604725" description="EGF-like domain-containing protein" evidence="3">
    <location>
        <begin position="23"/>
        <end position="347"/>
    </location>
</feature>
<evidence type="ECO:0000256" key="1">
    <source>
        <dbReference type="SAM" id="MobiDB-lite"/>
    </source>
</evidence>
<feature type="region of interest" description="Disordered" evidence="1">
    <location>
        <begin position="266"/>
        <end position="291"/>
    </location>
</feature>
<organism evidence="4">
    <name type="scientific">Aplanochytrium stocchinoi</name>
    <dbReference type="NCBI Taxonomy" id="215587"/>
    <lineage>
        <taxon>Eukaryota</taxon>
        <taxon>Sar</taxon>
        <taxon>Stramenopiles</taxon>
        <taxon>Bigyra</taxon>
        <taxon>Labyrinthulomycetes</taxon>
        <taxon>Thraustochytrida</taxon>
        <taxon>Thraustochytriidae</taxon>
        <taxon>Aplanochytrium</taxon>
    </lineage>
</organism>
<evidence type="ECO:0000313" key="4">
    <source>
        <dbReference type="EMBL" id="CAE0437489.1"/>
    </source>
</evidence>